<gene>
    <name evidence="1" type="ORF">COMA1_10037</name>
</gene>
<dbReference type="OrthoDB" id="9078243at2"/>
<evidence type="ECO:0000313" key="2">
    <source>
        <dbReference type="Proteomes" id="UP000199032"/>
    </source>
</evidence>
<dbReference type="EMBL" id="CZQA01000001">
    <property type="protein sequence ID" value="CUS31292.1"/>
    <property type="molecule type" value="Genomic_DNA"/>
</dbReference>
<organism evidence="1 2">
    <name type="scientific">Candidatus Nitrospira nitrosa</name>
    <dbReference type="NCBI Taxonomy" id="1742972"/>
    <lineage>
        <taxon>Bacteria</taxon>
        <taxon>Pseudomonadati</taxon>
        <taxon>Nitrospirota</taxon>
        <taxon>Nitrospiria</taxon>
        <taxon>Nitrospirales</taxon>
        <taxon>Nitrospiraceae</taxon>
        <taxon>Nitrospira</taxon>
    </lineage>
</organism>
<keyword evidence="2" id="KW-1185">Reference proteome</keyword>
<proteinExistence type="predicted"/>
<accession>A0A0S4L0W0</accession>
<name>A0A0S4L0W0_9BACT</name>
<dbReference type="RefSeq" id="WP_090742061.1">
    <property type="nucleotide sequence ID" value="NZ_CZQA01000001.1"/>
</dbReference>
<evidence type="ECO:0000313" key="1">
    <source>
        <dbReference type="EMBL" id="CUS31292.1"/>
    </source>
</evidence>
<reference evidence="1 2" key="1">
    <citation type="submission" date="2015-10" db="EMBL/GenBank/DDBJ databases">
        <authorList>
            <person name="Gilbert D.G."/>
        </authorList>
    </citation>
    <scope>NUCLEOTIDE SEQUENCE [LARGE SCALE GENOMIC DNA]</scope>
    <source>
        <strain evidence="1">COMA1</strain>
    </source>
</reference>
<dbReference type="AlphaFoldDB" id="A0A0S4L0W0"/>
<sequence length="258" mass="28621">MREKVTSQSAREFVNAAKLPSPTRGVVDGSRELIDFNAQKTQTMVVASDVVSFVKGVSTERRQDIVNSSLLAQLVANKQVPDKTNVTQWYKAYFEVLQNIGWVIQDHSFSSYTEEANGLEAHEAILKIAGAFLGGTPGALAIVMSTLEALKSMDDSKPWMTIFDRETKHANTGHFQIALAEQGDNDQFMVSMMAFSLKAESMLTQILFFKIRKDEVQLEKCAGKVTINDEVLTSIRDQVKQKLAAHTSQYIAKLPDLG</sequence>
<protein>
    <submittedName>
        <fullName evidence="1">Uncharacterized protein</fullName>
    </submittedName>
</protein>
<dbReference type="Proteomes" id="UP000199032">
    <property type="component" value="Unassembled WGS sequence"/>
</dbReference>